<comment type="caution">
    <text evidence="2">The sequence shown here is derived from an EMBL/GenBank/DDBJ whole genome shotgun (WGS) entry which is preliminary data.</text>
</comment>
<keyword evidence="3" id="KW-1185">Reference proteome</keyword>
<sequence length="83" mass="9885">METTTTIKSPFDQQTLQYFKELLLEKRREAEEQEEQIENNISNLNEADDADQSSIAHHMGDFGSDTEEKQMNYQFLQRTRKFH</sequence>
<gene>
    <name evidence="2" type="ORF">LQ318_00880</name>
</gene>
<feature type="region of interest" description="Disordered" evidence="1">
    <location>
        <begin position="29"/>
        <end position="70"/>
    </location>
</feature>
<evidence type="ECO:0000256" key="1">
    <source>
        <dbReference type="SAM" id="MobiDB-lite"/>
    </source>
</evidence>
<dbReference type="Proteomes" id="UP001207337">
    <property type="component" value="Unassembled WGS sequence"/>
</dbReference>
<organism evidence="2 3">
    <name type="scientific">Fodinibius salicampi</name>
    <dbReference type="NCBI Taxonomy" id="1920655"/>
    <lineage>
        <taxon>Bacteria</taxon>
        <taxon>Pseudomonadati</taxon>
        <taxon>Balneolota</taxon>
        <taxon>Balneolia</taxon>
        <taxon>Balneolales</taxon>
        <taxon>Balneolaceae</taxon>
        <taxon>Fodinibius</taxon>
    </lineage>
</organism>
<dbReference type="SUPFAM" id="SSF109635">
    <property type="entry name" value="DnaK suppressor protein DksA, alpha-hairpin domain"/>
    <property type="match status" value="1"/>
</dbReference>
<evidence type="ECO:0000313" key="2">
    <source>
        <dbReference type="EMBL" id="MCW9711443.1"/>
    </source>
</evidence>
<dbReference type="Gene3D" id="1.20.120.910">
    <property type="entry name" value="DksA, coiled-coil domain"/>
    <property type="match status" value="1"/>
</dbReference>
<dbReference type="EMBL" id="JAJNDC010000001">
    <property type="protein sequence ID" value="MCW9711443.1"/>
    <property type="molecule type" value="Genomic_DNA"/>
</dbReference>
<reference evidence="2 3" key="1">
    <citation type="submission" date="2021-11" db="EMBL/GenBank/DDBJ databases">
        <title>Aliifidinibius sp. nov., a new bacterium isolated from saline soil.</title>
        <authorList>
            <person name="Galisteo C."/>
            <person name="De La Haba R."/>
            <person name="Sanchez-Porro C."/>
            <person name="Ventosa A."/>
        </authorList>
    </citation>
    <scope>NUCLEOTIDE SEQUENCE [LARGE SCALE GENOMIC DNA]</scope>
    <source>
        <strain evidence="2 3">KACC 190600</strain>
    </source>
</reference>
<dbReference type="InterPro" id="IPR037187">
    <property type="entry name" value="DnaK_N"/>
</dbReference>
<accession>A0ABT3PUE5</accession>
<evidence type="ECO:0000313" key="3">
    <source>
        <dbReference type="Proteomes" id="UP001207337"/>
    </source>
</evidence>
<protein>
    <submittedName>
        <fullName evidence="2">Uncharacterized protein</fullName>
    </submittedName>
</protein>
<dbReference type="RefSeq" id="WP_265786663.1">
    <property type="nucleotide sequence ID" value="NZ_BAABRS010000001.1"/>
</dbReference>
<name>A0ABT3PUE5_9BACT</name>
<proteinExistence type="predicted"/>